<evidence type="ECO:0000256" key="1">
    <source>
        <dbReference type="SAM" id="MobiDB-lite"/>
    </source>
</evidence>
<dbReference type="Proteomes" id="UP001177003">
    <property type="component" value="Chromosome 5"/>
</dbReference>
<feature type="compositionally biased region" description="Acidic residues" evidence="1">
    <location>
        <begin position="57"/>
        <end position="74"/>
    </location>
</feature>
<organism evidence="2 3">
    <name type="scientific">Lactuca saligna</name>
    <name type="common">Willowleaf lettuce</name>
    <dbReference type="NCBI Taxonomy" id="75948"/>
    <lineage>
        <taxon>Eukaryota</taxon>
        <taxon>Viridiplantae</taxon>
        <taxon>Streptophyta</taxon>
        <taxon>Embryophyta</taxon>
        <taxon>Tracheophyta</taxon>
        <taxon>Spermatophyta</taxon>
        <taxon>Magnoliopsida</taxon>
        <taxon>eudicotyledons</taxon>
        <taxon>Gunneridae</taxon>
        <taxon>Pentapetalae</taxon>
        <taxon>asterids</taxon>
        <taxon>campanulids</taxon>
        <taxon>Asterales</taxon>
        <taxon>Asteraceae</taxon>
        <taxon>Cichorioideae</taxon>
        <taxon>Cichorieae</taxon>
        <taxon>Lactucinae</taxon>
        <taxon>Lactuca</taxon>
    </lineage>
</organism>
<feature type="region of interest" description="Disordered" evidence="1">
    <location>
        <begin position="53"/>
        <end position="99"/>
    </location>
</feature>
<dbReference type="EMBL" id="OX465081">
    <property type="protein sequence ID" value="CAI9285145.1"/>
    <property type="molecule type" value="Genomic_DNA"/>
</dbReference>
<sequence length="99" mass="11278">MLQMYSKCPEEHSTGVRMKELISEINSRLCCSLLSLLCHAGTCIPRIRYSKWSEEHSPDDDGVPILIEDSEPEEDLSKDPEEMEQEPKEDPSEDPGDIK</sequence>
<feature type="compositionally biased region" description="Basic and acidic residues" evidence="1">
    <location>
        <begin position="75"/>
        <end position="99"/>
    </location>
</feature>
<name>A0AA36E8I2_LACSI</name>
<evidence type="ECO:0000313" key="2">
    <source>
        <dbReference type="EMBL" id="CAI9285145.1"/>
    </source>
</evidence>
<keyword evidence="3" id="KW-1185">Reference proteome</keyword>
<gene>
    <name evidence="2" type="ORF">LSALG_LOCUS24633</name>
</gene>
<accession>A0AA36E8I2</accession>
<proteinExistence type="predicted"/>
<protein>
    <submittedName>
        <fullName evidence="2">Uncharacterized protein</fullName>
    </submittedName>
</protein>
<reference evidence="2" key="1">
    <citation type="submission" date="2023-04" db="EMBL/GenBank/DDBJ databases">
        <authorList>
            <person name="Vijverberg K."/>
            <person name="Xiong W."/>
            <person name="Schranz E."/>
        </authorList>
    </citation>
    <scope>NUCLEOTIDE SEQUENCE</scope>
</reference>
<evidence type="ECO:0000313" key="3">
    <source>
        <dbReference type="Proteomes" id="UP001177003"/>
    </source>
</evidence>
<dbReference type="AlphaFoldDB" id="A0AA36E8I2"/>